<dbReference type="KEGG" id="slk:SLUN_32385"/>
<proteinExistence type="predicted"/>
<evidence type="ECO:0000313" key="2">
    <source>
        <dbReference type="EMBL" id="AVZ77773.1"/>
    </source>
</evidence>
<organism evidence="2 3">
    <name type="scientific">Streptomyces lunaelactis</name>
    <dbReference type="NCBI Taxonomy" id="1535768"/>
    <lineage>
        <taxon>Bacteria</taxon>
        <taxon>Bacillati</taxon>
        <taxon>Actinomycetota</taxon>
        <taxon>Actinomycetes</taxon>
        <taxon>Kitasatosporales</taxon>
        <taxon>Streptomycetaceae</taxon>
        <taxon>Streptomyces</taxon>
    </lineage>
</organism>
<accession>A0A2R4TF89</accession>
<dbReference type="AlphaFoldDB" id="A0A2R4TF89"/>
<dbReference type="InterPro" id="IPR045446">
    <property type="entry name" value="VMAP-M2"/>
</dbReference>
<dbReference type="EMBL" id="CP026304">
    <property type="protein sequence ID" value="AVZ77773.1"/>
    <property type="molecule type" value="Genomic_DNA"/>
</dbReference>
<protein>
    <recommendedName>
        <fullName evidence="1">vWA-MoxR associated protein middle region 2 domain-containing protein</fullName>
    </recommendedName>
</protein>
<evidence type="ECO:0000313" key="3">
    <source>
        <dbReference type="Proteomes" id="UP000244201"/>
    </source>
</evidence>
<sequence>MRGAGPRRHVLVIAPQCASMEHLTRLEEAATGLYVVLADPSLGACVPGLPDGRSGLFTGDDLTSATIRDTVDDAIQYAARCGAVLVLAVLGHGFAPGRTSTLHLMCADSTEDIRHCAVNVSELLTVAVDHPGVAGVLGIVDTCHAAGAVPAAQDLAAGARNGRTRLSLLMASSLDQAAVDLSFSRSLTRILRTGLPGVGSALGVAATRDVLRTVLVGQNVSGLDYDGDGSAGEPVWIALNARVSDGLLGGLGGRLAGEELAEALSAVDPCIPVPSASADLRSALRCREDLLGHPASATRGRALRAVDGLLIAVRTVTFIRRWIGGDLTTARMRQALHTMLAAEGRLPATDLNVTDVGIIDELTFNHPASDGDGRRTVARFVALLAQSCGKDLGDPELRGWAQQIEALVEVNDAVEYAARGRDGQRLSLVVSLHSSLTGDWPEVLDGWLLLDGTMLRHEQFPSATVDRRGAEGAVEDAVLWAEEHARTLDLPLKRLDLAVPSGVLLAWRPEEAGVAMLLGARFEVRLHWSSRLTPDAVLQSIESVVAQRWEAISECDGGAPVDWLVHEDLADPLVLRSHLRNGRYARGIGLTNHPGADARLMEMLLAYTPVLLWPHNSDGFPKERHGCVDKNWWAMPGALARAYRDRWLGQDAGDAGNLADLRAVWDDHDWLRFCWSFRTVTLPVRTPDEGTS</sequence>
<keyword evidence="3" id="KW-1185">Reference proteome</keyword>
<feature type="domain" description="vWA-MoxR associated protein middle region 2" evidence="1">
    <location>
        <begin position="199"/>
        <end position="414"/>
    </location>
</feature>
<evidence type="ECO:0000259" key="1">
    <source>
        <dbReference type="Pfam" id="PF19965"/>
    </source>
</evidence>
<reference evidence="2 3" key="1">
    <citation type="submission" date="2018-01" db="EMBL/GenBank/DDBJ databases">
        <title>Complete genome sequence of Streptomyces lunaelactis MM109T, a Ferroverdin A producer isolated from cave moonmilk deposits.</title>
        <authorList>
            <person name="Naome A."/>
            <person name="Martinet L."/>
            <person name="Maciejewska M."/>
            <person name="Anderssen S."/>
            <person name="Adam D."/>
            <person name="Tenconi E."/>
            <person name="Deflandre B."/>
            <person name="Arguelles-Arias A."/>
            <person name="Calusinska M."/>
            <person name="Copieters W."/>
            <person name="Karim L."/>
            <person name="Hanikenne M."/>
            <person name="Baurain D."/>
            <person name="van Wezel G."/>
            <person name="Smargiasso N."/>
            <person name="de Pauw E."/>
            <person name="Delfosse P."/>
            <person name="Rigali S."/>
        </authorList>
    </citation>
    <scope>NUCLEOTIDE SEQUENCE [LARGE SCALE GENOMIC DNA]</scope>
    <source>
        <strain evidence="2 3">MM109</strain>
    </source>
</reference>
<gene>
    <name evidence="2" type="ORF">SLUN_32385</name>
</gene>
<dbReference type="OrthoDB" id="3904028at2"/>
<name>A0A2R4TF89_9ACTN</name>
<dbReference type="Pfam" id="PF19965">
    <property type="entry name" value="VMAP-M2"/>
    <property type="match status" value="1"/>
</dbReference>
<dbReference type="Proteomes" id="UP000244201">
    <property type="component" value="Chromosome"/>
</dbReference>